<keyword evidence="7 10" id="KW-0472">Membrane</keyword>
<dbReference type="GO" id="GO:0030121">
    <property type="term" value="C:AP-1 adaptor complex"/>
    <property type="evidence" value="ECO:0007669"/>
    <property type="project" value="InterPro"/>
</dbReference>
<dbReference type="InterPro" id="IPR000804">
    <property type="entry name" value="Clathrin_sm-chain_CS"/>
</dbReference>
<comment type="similarity">
    <text evidence="3 10">Belongs to the adaptor complexes small subunit family.</text>
</comment>
<dbReference type="FunFam" id="3.30.450.60:FF:000007">
    <property type="entry name" value="AP complex subunit sigma"/>
    <property type="match status" value="1"/>
</dbReference>
<dbReference type="PANTHER" id="PTHR11753">
    <property type="entry name" value="ADAPTOR COMPLEXES SMALL SUBUNIT FAMILY"/>
    <property type="match status" value="1"/>
</dbReference>
<evidence type="ECO:0000256" key="1">
    <source>
        <dbReference type="ARBA" id="ARBA00004145"/>
    </source>
</evidence>
<accession>A0A7S3BKT1</accession>
<evidence type="ECO:0000256" key="10">
    <source>
        <dbReference type="PIRNR" id="PIRNR015588"/>
    </source>
</evidence>
<dbReference type="AlphaFoldDB" id="A0A7S3BKT1"/>
<dbReference type="InterPro" id="IPR044733">
    <property type="entry name" value="AP1_sigma"/>
</dbReference>
<dbReference type="GO" id="GO:0035615">
    <property type="term" value="F:clathrin adaptor activity"/>
    <property type="evidence" value="ECO:0007669"/>
    <property type="project" value="InterPro"/>
</dbReference>
<comment type="subcellular location">
    <subcellularLocation>
        <location evidence="1">Cytoplasmic vesicle</location>
        <location evidence="1">Clathrin-coated vesicle membrane</location>
        <topology evidence="1">Peripheral membrane protein</topology>
        <orientation evidence="1">Cytoplasmic side</orientation>
    </subcellularLocation>
    <subcellularLocation>
        <location evidence="2">Golgi apparatus</location>
    </subcellularLocation>
</comment>
<dbReference type="InterPro" id="IPR011012">
    <property type="entry name" value="Longin-like_dom_sf"/>
</dbReference>
<proteinExistence type="inferred from homology"/>
<evidence type="ECO:0000256" key="9">
    <source>
        <dbReference type="ARBA" id="ARBA00058887"/>
    </source>
</evidence>
<evidence type="ECO:0000256" key="6">
    <source>
        <dbReference type="ARBA" id="ARBA00023034"/>
    </source>
</evidence>
<dbReference type="CDD" id="cd14831">
    <property type="entry name" value="AP1_sigma"/>
    <property type="match status" value="1"/>
</dbReference>
<evidence type="ECO:0000256" key="4">
    <source>
        <dbReference type="ARBA" id="ARBA00022448"/>
    </source>
</evidence>
<dbReference type="PROSITE" id="PS00989">
    <property type="entry name" value="CLAT_ADAPTOR_S"/>
    <property type="match status" value="1"/>
</dbReference>
<evidence type="ECO:0000313" key="12">
    <source>
        <dbReference type="EMBL" id="CAE0137116.1"/>
    </source>
</evidence>
<protein>
    <recommendedName>
        <fullName evidence="10">AP complex subunit sigma</fullName>
    </recommendedName>
</protein>
<keyword evidence="5 10" id="KW-0653">Protein transport</keyword>
<evidence type="ECO:0000256" key="3">
    <source>
        <dbReference type="ARBA" id="ARBA00006972"/>
    </source>
</evidence>
<dbReference type="GO" id="GO:0006886">
    <property type="term" value="P:intracellular protein transport"/>
    <property type="evidence" value="ECO:0007669"/>
    <property type="project" value="UniProtKB-UniRule"/>
</dbReference>
<keyword evidence="8" id="KW-0968">Cytoplasmic vesicle</keyword>
<keyword evidence="6" id="KW-0333">Golgi apparatus</keyword>
<dbReference type="Gene3D" id="3.30.450.60">
    <property type="match status" value="1"/>
</dbReference>
<dbReference type="Pfam" id="PF01217">
    <property type="entry name" value="Clat_adaptor_s"/>
    <property type="match status" value="1"/>
</dbReference>
<feature type="domain" description="AP complex mu/sigma subunit" evidence="11">
    <location>
        <begin position="1"/>
        <end position="140"/>
    </location>
</feature>
<sequence>MFHYMMLFNRQGKVRLSKWFTETAAKQRKRITTEVVSSVLARAPRQCNFIEWRDKKIVYKRYASLYFVLVADVEANELLSLEVIHLYVEALDKYFGNVCELDLIFHGYKANYILDEVLLGGFLQDNSHKSIAKAMAQQDALAQWVIENPGDPLPDVAAPIAASPVASPQFRG</sequence>
<dbReference type="InterPro" id="IPR016635">
    <property type="entry name" value="AP_complex_ssu"/>
</dbReference>
<evidence type="ECO:0000256" key="5">
    <source>
        <dbReference type="ARBA" id="ARBA00022927"/>
    </source>
</evidence>
<dbReference type="GO" id="GO:0005829">
    <property type="term" value="C:cytosol"/>
    <property type="evidence" value="ECO:0007669"/>
    <property type="project" value="GOC"/>
</dbReference>
<name>A0A7S3BKT1_9VIRI</name>
<evidence type="ECO:0000256" key="8">
    <source>
        <dbReference type="ARBA" id="ARBA00023329"/>
    </source>
</evidence>
<dbReference type="PIRSF" id="PIRSF015588">
    <property type="entry name" value="AP_complex_sigma"/>
    <property type="match status" value="1"/>
</dbReference>
<evidence type="ECO:0000256" key="2">
    <source>
        <dbReference type="ARBA" id="ARBA00004555"/>
    </source>
</evidence>
<reference evidence="12" key="1">
    <citation type="submission" date="2021-01" db="EMBL/GenBank/DDBJ databases">
        <authorList>
            <person name="Corre E."/>
            <person name="Pelletier E."/>
            <person name="Niang G."/>
            <person name="Scheremetjew M."/>
            <person name="Finn R."/>
            <person name="Kale V."/>
            <person name="Holt S."/>
            <person name="Cochrane G."/>
            <person name="Meng A."/>
            <person name="Brown T."/>
            <person name="Cohen L."/>
        </authorList>
    </citation>
    <scope>NUCLEOTIDE SEQUENCE</scope>
    <source>
        <strain evidence="12">RCC927</strain>
    </source>
</reference>
<dbReference type="EMBL" id="HBHY01009694">
    <property type="protein sequence ID" value="CAE0137116.1"/>
    <property type="molecule type" value="Transcribed_RNA"/>
</dbReference>
<organism evidence="12">
    <name type="scientific">Prasinoderma singulare</name>
    <dbReference type="NCBI Taxonomy" id="676789"/>
    <lineage>
        <taxon>Eukaryota</taxon>
        <taxon>Viridiplantae</taxon>
        <taxon>Prasinodermophyta</taxon>
        <taxon>Prasinodermophyceae</taxon>
        <taxon>Prasinodermales</taxon>
        <taxon>Prasinodermaceae</taxon>
        <taxon>Prasinoderma</taxon>
    </lineage>
</organism>
<evidence type="ECO:0000259" key="11">
    <source>
        <dbReference type="Pfam" id="PF01217"/>
    </source>
</evidence>
<dbReference type="InterPro" id="IPR022775">
    <property type="entry name" value="AP_mu_sigma_su"/>
</dbReference>
<dbReference type="GO" id="GO:0016482">
    <property type="term" value="P:cytosolic transport"/>
    <property type="evidence" value="ECO:0007669"/>
    <property type="project" value="UniProtKB-ARBA"/>
</dbReference>
<comment type="function">
    <text evidence="9">Subunit of clathrin-associated adaptor protein complex 1 that plays a role in protein sorting at the trans-Golgi network and early endosomes (TGN/EE). The AP complexes mediate the recruitment of clathrin to membranes and the recognition of sorting signals within the cytosolic tails of transmembrane cargo molecules.</text>
</comment>
<dbReference type="SUPFAM" id="SSF64356">
    <property type="entry name" value="SNARE-like"/>
    <property type="match status" value="1"/>
</dbReference>
<gene>
    <name evidence="12" type="ORF">PSIN1315_LOCUS6247</name>
</gene>
<keyword evidence="4 10" id="KW-0813">Transport</keyword>
<evidence type="ECO:0000256" key="7">
    <source>
        <dbReference type="ARBA" id="ARBA00023136"/>
    </source>
</evidence>